<evidence type="ECO:0000313" key="3">
    <source>
        <dbReference type="Proteomes" id="UP000324222"/>
    </source>
</evidence>
<evidence type="ECO:0000256" key="1">
    <source>
        <dbReference type="SAM" id="MobiDB-lite"/>
    </source>
</evidence>
<reference evidence="2 3" key="1">
    <citation type="submission" date="2019-05" db="EMBL/GenBank/DDBJ databases">
        <title>Another draft genome of Portunus trituberculatus and its Hox gene families provides insights of decapod evolution.</title>
        <authorList>
            <person name="Jeong J.-H."/>
            <person name="Song I."/>
            <person name="Kim S."/>
            <person name="Choi T."/>
            <person name="Kim D."/>
            <person name="Ryu S."/>
            <person name="Kim W."/>
        </authorList>
    </citation>
    <scope>NUCLEOTIDE SEQUENCE [LARGE SCALE GENOMIC DNA]</scope>
    <source>
        <tissue evidence="2">Muscle</tissue>
    </source>
</reference>
<dbReference type="EMBL" id="VSRR010083082">
    <property type="protein sequence ID" value="MPC90064.1"/>
    <property type="molecule type" value="Genomic_DNA"/>
</dbReference>
<dbReference type="OrthoDB" id="6378490at2759"/>
<evidence type="ECO:0000313" key="2">
    <source>
        <dbReference type="EMBL" id="MPC90064.1"/>
    </source>
</evidence>
<accession>A0A5B7JCG8</accession>
<gene>
    <name evidence="2" type="ORF">E2C01_085031</name>
</gene>
<protein>
    <submittedName>
        <fullName evidence="2">Uncharacterized protein</fullName>
    </submittedName>
</protein>
<dbReference type="AlphaFoldDB" id="A0A5B7JCG8"/>
<dbReference type="Proteomes" id="UP000324222">
    <property type="component" value="Unassembled WGS sequence"/>
</dbReference>
<organism evidence="2 3">
    <name type="scientific">Portunus trituberculatus</name>
    <name type="common">Swimming crab</name>
    <name type="synonym">Neptunus trituberculatus</name>
    <dbReference type="NCBI Taxonomy" id="210409"/>
    <lineage>
        <taxon>Eukaryota</taxon>
        <taxon>Metazoa</taxon>
        <taxon>Ecdysozoa</taxon>
        <taxon>Arthropoda</taxon>
        <taxon>Crustacea</taxon>
        <taxon>Multicrustacea</taxon>
        <taxon>Malacostraca</taxon>
        <taxon>Eumalacostraca</taxon>
        <taxon>Eucarida</taxon>
        <taxon>Decapoda</taxon>
        <taxon>Pleocyemata</taxon>
        <taxon>Brachyura</taxon>
        <taxon>Eubrachyura</taxon>
        <taxon>Portunoidea</taxon>
        <taxon>Portunidae</taxon>
        <taxon>Portuninae</taxon>
        <taxon>Portunus</taxon>
    </lineage>
</organism>
<sequence length="148" mass="17012">MIFCYEVRLLGIDRVSQHDQVSQEHHRFSVGDCMWTHHPSKRCNSRSLKGTVTRIVSAQNVEVDGVPRHVQDLRLATAKLRTDNHLSTEETTAEDNEEEMLIRVDNSTASVGEEDQEEKEESNSPGRPLPRRSSRERRPVQCLQYSDL</sequence>
<name>A0A5B7JCG8_PORTR</name>
<comment type="caution">
    <text evidence="2">The sequence shown here is derived from an EMBL/GenBank/DDBJ whole genome shotgun (WGS) entry which is preliminary data.</text>
</comment>
<feature type="region of interest" description="Disordered" evidence="1">
    <location>
        <begin position="82"/>
        <end position="148"/>
    </location>
</feature>
<proteinExistence type="predicted"/>
<keyword evidence="3" id="KW-1185">Reference proteome</keyword>